<evidence type="ECO:0000256" key="3">
    <source>
        <dbReference type="SAM" id="MobiDB-lite"/>
    </source>
</evidence>
<name>A0A1V0SB76_9VIRU</name>
<dbReference type="Gene3D" id="3.90.940.10">
    <property type="match status" value="1"/>
</dbReference>
<dbReference type="GO" id="GO:0006360">
    <property type="term" value="P:transcription by RNA polymerase I"/>
    <property type="evidence" value="ECO:0007669"/>
    <property type="project" value="TreeGrafter"/>
</dbReference>
<accession>A0A1V0SB76</accession>
<sequence>MPPKNINKNNNDDILASMKDKIKNKINNKFSKKDHGTELDEDGNTDTDYNEELEDEYEDNEQSEDNEHSDVNEKEDDNLDDNPPDEDYNSPDEDNEADVAEDGPDDGPNDDVDGAADDEGCLYNLTKKKIKDYDSDEEFDEEVFDDDETVADQVSKFVQGNDRITGNVMTKYERVRILAERSKQLMLGAKPMLKNTDNIHPKDIARLELEMKVIPYKIHRERPDGKVEEWKINELKIVN</sequence>
<dbReference type="SUPFAM" id="SSF63562">
    <property type="entry name" value="RPB6/omega subunit-like"/>
    <property type="match status" value="1"/>
</dbReference>
<keyword evidence="1 4" id="KW-0240">DNA-directed RNA polymerase</keyword>
<dbReference type="EMBL" id="KY684083">
    <property type="protein sequence ID" value="ARF08924.1"/>
    <property type="molecule type" value="Genomic_DNA"/>
</dbReference>
<dbReference type="Pfam" id="PF01192">
    <property type="entry name" value="RNA_pol_Rpb6"/>
    <property type="match status" value="1"/>
</dbReference>
<proteinExistence type="predicted"/>
<evidence type="ECO:0000256" key="1">
    <source>
        <dbReference type="ARBA" id="ARBA00022478"/>
    </source>
</evidence>
<dbReference type="PANTHER" id="PTHR47227">
    <property type="entry name" value="DNA-DIRECTED RNA POLYMERASE SUBUNIT K"/>
    <property type="match status" value="1"/>
</dbReference>
<reference evidence="4" key="1">
    <citation type="journal article" date="2017" name="Science">
        <title>Giant viruses with an expanded complement of translation system components.</title>
        <authorList>
            <person name="Schulz F."/>
            <person name="Yutin N."/>
            <person name="Ivanova N.N."/>
            <person name="Ortega D.R."/>
            <person name="Lee T.K."/>
            <person name="Vierheilig J."/>
            <person name="Daims H."/>
            <person name="Horn M."/>
            <person name="Wagner M."/>
            <person name="Jensen G.J."/>
            <person name="Kyrpides N.C."/>
            <person name="Koonin E.V."/>
            <person name="Woyke T."/>
        </authorList>
    </citation>
    <scope>NUCLEOTIDE SEQUENCE</scope>
    <source>
        <strain evidence="4">CTV1</strain>
    </source>
</reference>
<feature type="compositionally biased region" description="Acidic residues" evidence="3">
    <location>
        <begin position="73"/>
        <end position="119"/>
    </location>
</feature>
<feature type="compositionally biased region" description="Acidic residues" evidence="3">
    <location>
        <begin position="39"/>
        <end position="64"/>
    </location>
</feature>
<dbReference type="GO" id="GO:0000428">
    <property type="term" value="C:DNA-directed RNA polymerase complex"/>
    <property type="evidence" value="ECO:0007669"/>
    <property type="project" value="UniProtKB-KW"/>
</dbReference>
<gene>
    <name evidence="4" type="ORF">Catovirus_1_974</name>
</gene>
<dbReference type="GO" id="GO:0006366">
    <property type="term" value="P:transcription by RNA polymerase II"/>
    <property type="evidence" value="ECO:0007669"/>
    <property type="project" value="TreeGrafter"/>
</dbReference>
<dbReference type="GO" id="GO:0003899">
    <property type="term" value="F:DNA-directed RNA polymerase activity"/>
    <property type="evidence" value="ECO:0007669"/>
    <property type="project" value="InterPro"/>
</dbReference>
<dbReference type="InterPro" id="IPR006110">
    <property type="entry name" value="Pol_omega/Rpo6/RPB6"/>
</dbReference>
<protein>
    <submittedName>
        <fullName evidence="4">DNA-directed RNA polymerase subunit 6</fullName>
    </submittedName>
</protein>
<dbReference type="GO" id="GO:0042797">
    <property type="term" value="P:tRNA transcription by RNA polymerase III"/>
    <property type="evidence" value="ECO:0007669"/>
    <property type="project" value="TreeGrafter"/>
</dbReference>
<dbReference type="GO" id="GO:0003677">
    <property type="term" value="F:DNA binding"/>
    <property type="evidence" value="ECO:0007669"/>
    <property type="project" value="InterPro"/>
</dbReference>
<dbReference type="InterPro" id="IPR036161">
    <property type="entry name" value="RPB6/omega-like_sf"/>
</dbReference>
<organism evidence="4">
    <name type="scientific">Catovirus CTV1</name>
    <dbReference type="NCBI Taxonomy" id="1977631"/>
    <lineage>
        <taxon>Viruses</taxon>
        <taxon>Varidnaviria</taxon>
        <taxon>Bamfordvirae</taxon>
        <taxon>Nucleocytoviricota</taxon>
        <taxon>Megaviricetes</taxon>
        <taxon>Imitervirales</taxon>
        <taxon>Mimiviridae</taxon>
        <taxon>Klosneuvirinae</taxon>
        <taxon>Catovirus</taxon>
    </lineage>
</organism>
<evidence type="ECO:0000313" key="4">
    <source>
        <dbReference type="EMBL" id="ARF08924.1"/>
    </source>
</evidence>
<dbReference type="PANTHER" id="PTHR47227:SF5">
    <property type="entry name" value="DNA-DIRECTED RNA POLYMERASES I, II, AND III SUBUNIT RPABC2"/>
    <property type="match status" value="1"/>
</dbReference>
<evidence type="ECO:0000256" key="2">
    <source>
        <dbReference type="ARBA" id="ARBA00023163"/>
    </source>
</evidence>
<keyword evidence="2" id="KW-0804">Transcription</keyword>
<feature type="region of interest" description="Disordered" evidence="3">
    <location>
        <begin position="26"/>
        <end position="119"/>
    </location>
</feature>